<feature type="transmembrane region" description="Helical" evidence="5">
    <location>
        <begin position="97"/>
        <end position="115"/>
    </location>
</feature>
<keyword evidence="2 5" id="KW-0812">Transmembrane</keyword>
<evidence type="ECO:0000256" key="1">
    <source>
        <dbReference type="ARBA" id="ARBA00004141"/>
    </source>
</evidence>
<organism evidence="6">
    <name type="scientific">hydrothermal vent metagenome</name>
    <dbReference type="NCBI Taxonomy" id="652676"/>
    <lineage>
        <taxon>unclassified sequences</taxon>
        <taxon>metagenomes</taxon>
        <taxon>ecological metagenomes</taxon>
    </lineage>
</organism>
<protein>
    <recommendedName>
        <fullName evidence="7">Membrane transporter protein</fullName>
    </recommendedName>
</protein>
<feature type="transmembrane region" description="Helical" evidence="5">
    <location>
        <begin position="40"/>
        <end position="60"/>
    </location>
</feature>
<evidence type="ECO:0008006" key="7">
    <source>
        <dbReference type="Google" id="ProtNLM"/>
    </source>
</evidence>
<dbReference type="PANTHER" id="PTHR43701:SF2">
    <property type="entry name" value="MEMBRANE TRANSPORTER PROTEIN YJNA-RELATED"/>
    <property type="match status" value="1"/>
</dbReference>
<dbReference type="EMBL" id="UOEK01000067">
    <property type="protein sequence ID" value="VAV94747.1"/>
    <property type="molecule type" value="Genomic_DNA"/>
</dbReference>
<dbReference type="Pfam" id="PF01925">
    <property type="entry name" value="TauE"/>
    <property type="match status" value="1"/>
</dbReference>
<dbReference type="InterPro" id="IPR002781">
    <property type="entry name" value="TM_pro_TauE-like"/>
</dbReference>
<feature type="transmembrane region" description="Helical" evidence="5">
    <location>
        <begin position="67"/>
        <end position="91"/>
    </location>
</feature>
<dbReference type="AlphaFoldDB" id="A0A3B0RRK5"/>
<comment type="subcellular location">
    <subcellularLocation>
        <location evidence="1">Membrane</location>
        <topology evidence="1">Multi-pass membrane protein</topology>
    </subcellularLocation>
</comment>
<evidence type="ECO:0000313" key="6">
    <source>
        <dbReference type="EMBL" id="VAV94747.1"/>
    </source>
</evidence>
<evidence type="ECO:0000256" key="3">
    <source>
        <dbReference type="ARBA" id="ARBA00022989"/>
    </source>
</evidence>
<accession>A0A3B0RRK5</accession>
<sequence length="133" mass="13376">MTIALLAIGLFAGTLAALLGVGGGIVFVPGLVVVLGLSQHVAQGTSLAVIAPTALIATIVHHRGGRVMWSIAIPVSIGAAVGAYVGASFALTLEGPVLEKMFAVVLAALSVLMWVKAGQREQPTATPQESGPQ</sequence>
<reference evidence="6" key="1">
    <citation type="submission" date="2018-06" db="EMBL/GenBank/DDBJ databases">
        <authorList>
            <person name="Zhirakovskaya E."/>
        </authorList>
    </citation>
    <scope>NUCLEOTIDE SEQUENCE</scope>
</reference>
<keyword evidence="4 5" id="KW-0472">Membrane</keyword>
<evidence type="ECO:0000256" key="2">
    <source>
        <dbReference type="ARBA" id="ARBA00022692"/>
    </source>
</evidence>
<name>A0A3B0RRK5_9ZZZZ</name>
<keyword evidence="3 5" id="KW-1133">Transmembrane helix</keyword>
<dbReference type="GO" id="GO:0016020">
    <property type="term" value="C:membrane"/>
    <property type="evidence" value="ECO:0007669"/>
    <property type="project" value="UniProtKB-SubCell"/>
</dbReference>
<dbReference type="PANTHER" id="PTHR43701">
    <property type="entry name" value="MEMBRANE TRANSPORTER PROTEIN MJ0441-RELATED"/>
    <property type="match status" value="1"/>
</dbReference>
<evidence type="ECO:0000256" key="4">
    <source>
        <dbReference type="ARBA" id="ARBA00023136"/>
    </source>
</evidence>
<proteinExistence type="predicted"/>
<dbReference type="InterPro" id="IPR051598">
    <property type="entry name" value="TSUP/Inactive_protease-like"/>
</dbReference>
<evidence type="ECO:0000256" key="5">
    <source>
        <dbReference type="SAM" id="Phobius"/>
    </source>
</evidence>
<gene>
    <name evidence="6" type="ORF">MNBD_ACTINO02-2273</name>
</gene>